<sequence>MIGRRQNSFFRSSTHPRWSSSPPSPCLASSSTFVEFFTPDYHSPWSAPRPPTLRQSISRLASIPRKLL</sequence>
<evidence type="ECO:0000313" key="2">
    <source>
        <dbReference type="EMBL" id="VVV76601.1"/>
    </source>
</evidence>
<feature type="region of interest" description="Disordered" evidence="1">
    <location>
        <begin position="1"/>
        <end position="24"/>
    </location>
</feature>
<dbReference type="EMBL" id="LR721777">
    <property type="protein sequence ID" value="VVV76601.1"/>
    <property type="molecule type" value="Genomic_DNA"/>
</dbReference>
<proteinExistence type="predicted"/>
<feature type="compositionally biased region" description="Polar residues" evidence="1">
    <location>
        <begin position="1"/>
        <end position="18"/>
    </location>
</feature>
<dbReference type="Gramene" id="NC12G0096010.1">
    <property type="protein sequence ID" value="NC12G0096010.1:cds"/>
    <property type="gene ID" value="NC12G0096010"/>
</dbReference>
<gene>
    <name evidence="2" type="ORF">NYM_LOCUS8066</name>
</gene>
<dbReference type="AlphaFoldDB" id="A0A5K0YEU5"/>
<reference evidence="2" key="1">
    <citation type="submission" date="2019-09" db="EMBL/GenBank/DDBJ databases">
        <authorList>
            <person name="Zhang L."/>
        </authorList>
    </citation>
    <scope>NUCLEOTIDE SEQUENCE</scope>
</reference>
<accession>A0A5K0YEU5</accession>
<organism evidence="2">
    <name type="scientific">Nymphaea colorata</name>
    <name type="common">pocket water lily</name>
    <dbReference type="NCBI Taxonomy" id="210225"/>
    <lineage>
        <taxon>Eukaryota</taxon>
        <taxon>Viridiplantae</taxon>
        <taxon>Streptophyta</taxon>
        <taxon>Embryophyta</taxon>
        <taxon>Tracheophyta</taxon>
        <taxon>Spermatophyta</taxon>
        <taxon>Magnoliopsida</taxon>
        <taxon>Nymphaeales</taxon>
        <taxon>Nymphaeaceae</taxon>
        <taxon>Nymphaea</taxon>
    </lineage>
</organism>
<protein>
    <submittedName>
        <fullName evidence="2">Uncharacterized protein</fullName>
    </submittedName>
</protein>
<name>A0A5K0YEU5_9MAGN</name>
<evidence type="ECO:0000256" key="1">
    <source>
        <dbReference type="SAM" id="MobiDB-lite"/>
    </source>
</evidence>